<dbReference type="InterPro" id="IPR017958">
    <property type="entry name" value="Gln-tRNA_amidoTrfase_suB_CS"/>
</dbReference>
<dbReference type="EC" id="6.3.5.-" evidence="10"/>
<evidence type="ECO:0000256" key="7">
    <source>
        <dbReference type="ARBA" id="ARBA00024799"/>
    </source>
</evidence>
<evidence type="ECO:0000256" key="2">
    <source>
        <dbReference type="ARBA" id="ARBA00011123"/>
    </source>
</evidence>
<evidence type="ECO:0000313" key="12">
    <source>
        <dbReference type="EMBL" id="PIR94184.1"/>
    </source>
</evidence>
<keyword evidence="12" id="KW-0808">Transferase</keyword>
<dbReference type="Pfam" id="PF02934">
    <property type="entry name" value="GatB_N"/>
    <property type="match status" value="1"/>
</dbReference>
<feature type="domain" description="Asn/Gln amidotransferase" evidence="11">
    <location>
        <begin position="341"/>
        <end position="504"/>
    </location>
</feature>
<evidence type="ECO:0000256" key="1">
    <source>
        <dbReference type="ARBA" id="ARBA00005306"/>
    </source>
</evidence>
<evidence type="ECO:0000256" key="3">
    <source>
        <dbReference type="ARBA" id="ARBA00022598"/>
    </source>
</evidence>
<dbReference type="GO" id="GO:0050567">
    <property type="term" value="F:glutaminyl-tRNA synthase (glutamine-hydrolyzing) activity"/>
    <property type="evidence" value="ECO:0007669"/>
    <property type="project" value="UniProtKB-UniRule"/>
</dbReference>
<comment type="catalytic activity">
    <reaction evidence="8 10">
        <text>L-aspartyl-tRNA(Asn) + L-glutamine + ATP + H2O = L-asparaginyl-tRNA(Asn) + L-glutamate + ADP + phosphate + 2 H(+)</text>
        <dbReference type="Rhea" id="RHEA:14513"/>
        <dbReference type="Rhea" id="RHEA-COMP:9674"/>
        <dbReference type="Rhea" id="RHEA-COMP:9677"/>
        <dbReference type="ChEBI" id="CHEBI:15377"/>
        <dbReference type="ChEBI" id="CHEBI:15378"/>
        <dbReference type="ChEBI" id="CHEBI:29985"/>
        <dbReference type="ChEBI" id="CHEBI:30616"/>
        <dbReference type="ChEBI" id="CHEBI:43474"/>
        <dbReference type="ChEBI" id="CHEBI:58359"/>
        <dbReference type="ChEBI" id="CHEBI:78515"/>
        <dbReference type="ChEBI" id="CHEBI:78516"/>
        <dbReference type="ChEBI" id="CHEBI:456216"/>
    </reaction>
</comment>
<dbReference type="EMBL" id="PFAP01000015">
    <property type="protein sequence ID" value="PIR94184.1"/>
    <property type="molecule type" value="Genomic_DNA"/>
</dbReference>
<dbReference type="PROSITE" id="PS01234">
    <property type="entry name" value="GATB"/>
    <property type="match status" value="1"/>
</dbReference>
<dbReference type="InterPro" id="IPR014746">
    <property type="entry name" value="Gln_synth/guanido_kin_cat_dom"/>
</dbReference>
<dbReference type="PANTHER" id="PTHR11659:SF0">
    <property type="entry name" value="GLUTAMYL-TRNA(GLN) AMIDOTRANSFERASE SUBUNIT B, MITOCHONDRIAL"/>
    <property type="match status" value="1"/>
</dbReference>
<evidence type="ECO:0000256" key="6">
    <source>
        <dbReference type="ARBA" id="ARBA00022917"/>
    </source>
</evidence>
<evidence type="ECO:0000259" key="11">
    <source>
        <dbReference type="SMART" id="SM00845"/>
    </source>
</evidence>
<dbReference type="GO" id="GO:0006412">
    <property type="term" value="P:translation"/>
    <property type="evidence" value="ECO:0007669"/>
    <property type="project" value="UniProtKB-UniRule"/>
</dbReference>
<proteinExistence type="inferred from homology"/>
<gene>
    <name evidence="10" type="primary">gatB</name>
    <name evidence="12" type="ORF">COT97_02670</name>
</gene>
<name>A0A2H0V500_9BACT</name>
<dbReference type="InterPro" id="IPR006075">
    <property type="entry name" value="Asn/Gln-tRNA_Trfase_suB/E_cat"/>
</dbReference>
<dbReference type="InterPro" id="IPR018027">
    <property type="entry name" value="Asn/Gln_amidotransferase"/>
</dbReference>
<dbReference type="AlphaFoldDB" id="A0A2H0V500"/>
<organism evidence="12 13">
    <name type="scientific">Candidatus Falkowbacteria bacterium CG10_big_fil_rev_8_21_14_0_10_39_11</name>
    <dbReference type="NCBI Taxonomy" id="1974565"/>
    <lineage>
        <taxon>Bacteria</taxon>
        <taxon>Candidatus Falkowiibacteriota</taxon>
    </lineage>
</organism>
<protein>
    <recommendedName>
        <fullName evidence="10">Aspartyl/glutamyl-tRNA(Asn/Gln) amidotransferase subunit B</fullName>
        <shortName evidence="10">Asp/Glu-ADT subunit B</shortName>
        <ecNumber evidence="10">6.3.5.-</ecNumber>
    </recommendedName>
</protein>
<sequence length="506" mass="57423">MKYEVLIGLEFHVQMKTKSKMFCSCANEADHTKPNTNICPICLGHPGTLPTVNKKAIKMSQLASLALGCKLNSYIKFDRKNYFYPDLPKGYQISQFDKPVAEHGELIINAVATDGLTGSLELENELKRIGITRLHIEEDSAKSIHTKDKEASLIDYNRGGAPLIEIVTDPDFSTPLEAKTFAQEIQLLMRHLDISDADMEKGHLRCDANISLRPKGETILYPKTEIKNINSFRSLEKALEFEIKRQKILWEDGKAPKVQETRGYDDHSGETKSQRTKEGFADYRYFPEPDIPPLTFSAKEFSALGTELPELPQAKRLRFCHEYTHTGEEAKIITGNIHLANYFEQIISELQAWISTSELDWDKEKNTLIKLATNWLINNLITRLDEKNISFDDNKISAENFAEFITLLHQKKLGSTNAVKVLDIMIDNGADPSNVLRDYGLEQVDNDDEIKKIIDTVITTFPDQIAEYQAGKETIIKFLLGQVMRESQGKADPEKAENLLIEKLKK</sequence>
<evidence type="ECO:0000256" key="8">
    <source>
        <dbReference type="ARBA" id="ARBA00047380"/>
    </source>
</evidence>
<keyword evidence="3 10" id="KW-0436">Ligase</keyword>
<reference evidence="13" key="1">
    <citation type="submission" date="2017-09" db="EMBL/GenBank/DDBJ databases">
        <title>Depth-based differentiation of microbial function through sediment-hosted aquifers and enrichment of novel symbionts in the deep terrestrial subsurface.</title>
        <authorList>
            <person name="Probst A.J."/>
            <person name="Ladd B."/>
            <person name="Jarett J.K."/>
            <person name="Geller-Mcgrath D.E."/>
            <person name="Sieber C.M.K."/>
            <person name="Emerson J.B."/>
            <person name="Anantharaman K."/>
            <person name="Thomas B.C."/>
            <person name="Malmstrom R."/>
            <person name="Stieglmeier M."/>
            <person name="Klingl A."/>
            <person name="Woyke T."/>
            <person name="Ryan C.M."/>
            <person name="Banfield J.F."/>
        </authorList>
    </citation>
    <scope>NUCLEOTIDE SEQUENCE [LARGE SCALE GENOMIC DNA]</scope>
</reference>
<dbReference type="InterPro" id="IPR017959">
    <property type="entry name" value="Asn/Gln-tRNA_amidoTrfase_suB/E"/>
</dbReference>
<dbReference type="HAMAP" id="MF_00121">
    <property type="entry name" value="GatB"/>
    <property type="match status" value="1"/>
</dbReference>
<dbReference type="Proteomes" id="UP000229901">
    <property type="component" value="Unassembled WGS sequence"/>
</dbReference>
<dbReference type="InterPro" id="IPR023168">
    <property type="entry name" value="GatB_Yqey_C_2"/>
</dbReference>
<dbReference type="SUPFAM" id="SSF89095">
    <property type="entry name" value="GatB/YqeY motif"/>
    <property type="match status" value="1"/>
</dbReference>
<comment type="catalytic activity">
    <reaction evidence="9 10">
        <text>L-glutamyl-tRNA(Gln) + L-glutamine + ATP + H2O = L-glutaminyl-tRNA(Gln) + L-glutamate + ADP + phosphate + H(+)</text>
        <dbReference type="Rhea" id="RHEA:17521"/>
        <dbReference type="Rhea" id="RHEA-COMP:9681"/>
        <dbReference type="Rhea" id="RHEA-COMP:9684"/>
        <dbReference type="ChEBI" id="CHEBI:15377"/>
        <dbReference type="ChEBI" id="CHEBI:15378"/>
        <dbReference type="ChEBI" id="CHEBI:29985"/>
        <dbReference type="ChEBI" id="CHEBI:30616"/>
        <dbReference type="ChEBI" id="CHEBI:43474"/>
        <dbReference type="ChEBI" id="CHEBI:58359"/>
        <dbReference type="ChEBI" id="CHEBI:78520"/>
        <dbReference type="ChEBI" id="CHEBI:78521"/>
        <dbReference type="ChEBI" id="CHEBI:456216"/>
    </reaction>
</comment>
<dbReference type="Gene3D" id="1.10.10.410">
    <property type="match status" value="1"/>
</dbReference>
<dbReference type="InterPro" id="IPR003789">
    <property type="entry name" value="Asn/Gln_tRNA_amidoTrase-B-like"/>
</dbReference>
<evidence type="ECO:0000256" key="9">
    <source>
        <dbReference type="ARBA" id="ARBA00047913"/>
    </source>
</evidence>
<comment type="similarity">
    <text evidence="1 10">Belongs to the GatB/GatE family. GatB subfamily.</text>
</comment>
<dbReference type="InterPro" id="IPR004413">
    <property type="entry name" value="GatB"/>
</dbReference>
<dbReference type="NCBIfam" id="NF004014">
    <property type="entry name" value="PRK05477.1-4"/>
    <property type="match status" value="1"/>
</dbReference>
<evidence type="ECO:0000313" key="13">
    <source>
        <dbReference type="Proteomes" id="UP000229901"/>
    </source>
</evidence>
<comment type="function">
    <text evidence="7 10">Allows the formation of correctly charged Asn-tRNA(Asn) or Gln-tRNA(Gln) through the transamidation of misacylated Asp-tRNA(Asn) or Glu-tRNA(Gln) in organisms which lack either or both of asparaginyl-tRNA or glutaminyl-tRNA synthetases. The reaction takes place in the presence of glutamine and ATP through an activated phospho-Asp-tRNA(Asn) or phospho-Glu-tRNA(Gln).</text>
</comment>
<dbReference type="GO" id="GO:0070681">
    <property type="term" value="P:glutaminyl-tRNAGln biosynthesis via transamidation"/>
    <property type="evidence" value="ECO:0007669"/>
    <property type="project" value="TreeGrafter"/>
</dbReference>
<dbReference type="SUPFAM" id="SSF55931">
    <property type="entry name" value="Glutamine synthetase/guanido kinase"/>
    <property type="match status" value="1"/>
</dbReference>
<dbReference type="GO" id="GO:0050566">
    <property type="term" value="F:asparaginyl-tRNA synthase (glutamine-hydrolyzing) activity"/>
    <property type="evidence" value="ECO:0007669"/>
    <property type="project" value="RHEA"/>
</dbReference>
<comment type="caution">
    <text evidence="12">The sequence shown here is derived from an EMBL/GenBank/DDBJ whole genome shotgun (WGS) entry which is preliminary data.</text>
</comment>
<accession>A0A2H0V500</accession>
<dbReference type="PANTHER" id="PTHR11659">
    <property type="entry name" value="GLUTAMYL-TRNA GLN AMIDOTRANSFERASE SUBUNIT B MITOCHONDRIAL AND PROKARYOTIC PET112-RELATED"/>
    <property type="match status" value="1"/>
</dbReference>
<evidence type="ECO:0000256" key="10">
    <source>
        <dbReference type="HAMAP-Rule" id="MF_00121"/>
    </source>
</evidence>
<dbReference type="GO" id="GO:0016740">
    <property type="term" value="F:transferase activity"/>
    <property type="evidence" value="ECO:0007669"/>
    <property type="project" value="UniProtKB-KW"/>
</dbReference>
<keyword evidence="4 10" id="KW-0547">Nucleotide-binding</keyword>
<keyword evidence="6 10" id="KW-0648">Protein biosynthesis</keyword>
<dbReference type="NCBIfam" id="NF004012">
    <property type="entry name" value="PRK05477.1-2"/>
    <property type="match status" value="1"/>
</dbReference>
<evidence type="ECO:0000256" key="4">
    <source>
        <dbReference type="ARBA" id="ARBA00022741"/>
    </source>
</evidence>
<dbReference type="GO" id="GO:0005524">
    <property type="term" value="F:ATP binding"/>
    <property type="evidence" value="ECO:0007669"/>
    <property type="project" value="UniProtKB-KW"/>
</dbReference>
<dbReference type="NCBIfam" id="TIGR00133">
    <property type="entry name" value="gatB"/>
    <property type="match status" value="1"/>
</dbReference>
<comment type="subunit">
    <text evidence="2 10">Heterotrimer of A, B and C subunits.</text>
</comment>
<dbReference type="FunFam" id="1.10.10.410:FF:000001">
    <property type="entry name" value="Aspartyl/glutamyl-tRNA(Asn/Gln) amidotransferase subunit B"/>
    <property type="match status" value="1"/>
</dbReference>
<dbReference type="Pfam" id="PF02637">
    <property type="entry name" value="GatB_Yqey"/>
    <property type="match status" value="1"/>
</dbReference>
<evidence type="ECO:0000256" key="5">
    <source>
        <dbReference type="ARBA" id="ARBA00022840"/>
    </source>
</evidence>
<dbReference type="SMART" id="SM00845">
    <property type="entry name" value="GatB_Yqey"/>
    <property type="match status" value="1"/>
</dbReference>
<keyword evidence="5 10" id="KW-0067">ATP-binding</keyword>